<dbReference type="InterPro" id="IPR011993">
    <property type="entry name" value="PH-like_dom_sf"/>
</dbReference>
<dbReference type="InterPro" id="IPR047271">
    <property type="entry name" value="Ephexin-like"/>
</dbReference>
<dbReference type="CDD" id="cd01221">
    <property type="entry name" value="PH_ephexin"/>
    <property type="match status" value="1"/>
</dbReference>
<dbReference type="SUPFAM" id="SSF50729">
    <property type="entry name" value="PH domain-like"/>
    <property type="match status" value="1"/>
</dbReference>
<dbReference type="Gene3D" id="2.30.29.30">
    <property type="entry name" value="Pleckstrin-homology domain (PH domain)/Phosphotyrosine-binding domain (PTB)"/>
    <property type="match status" value="1"/>
</dbReference>
<reference evidence="4" key="1">
    <citation type="submission" date="2020-04" db="EMBL/GenBank/DDBJ databases">
        <authorList>
            <person name="Neveu A P."/>
        </authorList>
    </citation>
    <scope>NUCLEOTIDE SEQUENCE</scope>
    <source>
        <tissue evidence="4">Whole embryo</tissue>
    </source>
</reference>
<dbReference type="InterPro" id="IPR047270">
    <property type="entry name" value="PH_ephexin"/>
</dbReference>
<keyword evidence="2" id="KW-0966">Cell projection</keyword>
<dbReference type="CDD" id="cd00160">
    <property type="entry name" value="RhoGEF"/>
    <property type="match status" value="1"/>
</dbReference>
<name>A0A6F9D7C5_9ASCI</name>
<dbReference type="SMART" id="SM00325">
    <property type="entry name" value="RhoGEF"/>
    <property type="match status" value="1"/>
</dbReference>
<dbReference type="SUPFAM" id="SSF48065">
    <property type="entry name" value="DBL homology domain (DH-domain)"/>
    <property type="match status" value="1"/>
</dbReference>
<dbReference type="InterPro" id="IPR000219">
    <property type="entry name" value="DH_dom"/>
</dbReference>
<dbReference type="PANTHER" id="PTHR12845:SF5">
    <property type="entry name" value="EPHEXIN, ISOFORM D"/>
    <property type="match status" value="1"/>
</dbReference>
<evidence type="ECO:0000313" key="4">
    <source>
        <dbReference type="EMBL" id="CAB3222861.1"/>
    </source>
</evidence>
<evidence type="ECO:0000256" key="2">
    <source>
        <dbReference type="ARBA" id="ARBA00023273"/>
    </source>
</evidence>
<evidence type="ECO:0000256" key="1">
    <source>
        <dbReference type="ARBA" id="ARBA00004316"/>
    </source>
</evidence>
<dbReference type="Pfam" id="PF00621">
    <property type="entry name" value="RhoGEF"/>
    <property type="match status" value="1"/>
</dbReference>
<dbReference type="GO" id="GO:0005085">
    <property type="term" value="F:guanyl-nucleotide exchange factor activity"/>
    <property type="evidence" value="ECO:0007669"/>
    <property type="project" value="InterPro"/>
</dbReference>
<dbReference type="InterPro" id="IPR035899">
    <property type="entry name" value="DBL_dom_sf"/>
</dbReference>
<dbReference type="InterPro" id="IPR055251">
    <property type="entry name" value="SOS1_NGEF_PH"/>
</dbReference>
<accession>A0A6F9D7C5</accession>
<dbReference type="Gene3D" id="1.20.900.10">
    <property type="entry name" value="Dbl homology (DH) domain"/>
    <property type="match status" value="1"/>
</dbReference>
<evidence type="ECO:0000259" key="3">
    <source>
        <dbReference type="PROSITE" id="PS50010"/>
    </source>
</evidence>
<proteinExistence type="evidence at transcript level"/>
<dbReference type="Pfam" id="PF22697">
    <property type="entry name" value="SOS1_NGEF_PH"/>
    <property type="match status" value="1"/>
</dbReference>
<dbReference type="EMBL" id="LR783026">
    <property type="protein sequence ID" value="CAB3222861.1"/>
    <property type="molecule type" value="mRNA"/>
</dbReference>
<organism evidence="4">
    <name type="scientific">Phallusia mammillata</name>
    <dbReference type="NCBI Taxonomy" id="59560"/>
    <lineage>
        <taxon>Eukaryota</taxon>
        <taxon>Metazoa</taxon>
        <taxon>Chordata</taxon>
        <taxon>Tunicata</taxon>
        <taxon>Ascidiacea</taxon>
        <taxon>Phlebobranchia</taxon>
        <taxon>Ascidiidae</taxon>
        <taxon>Phallusia</taxon>
    </lineage>
</organism>
<dbReference type="PANTHER" id="PTHR12845">
    <property type="entry name" value="GUANINE NUCLEOTIDE EXCHANGE FACTOR"/>
    <property type="match status" value="1"/>
</dbReference>
<gene>
    <name evidence="4" type="primary">Arhgef26</name>
</gene>
<dbReference type="PROSITE" id="PS50010">
    <property type="entry name" value="DH_2"/>
    <property type="match status" value="1"/>
</dbReference>
<comment type="subcellular location">
    <subcellularLocation>
        <location evidence="1">Cell projection</location>
    </subcellularLocation>
</comment>
<dbReference type="AlphaFoldDB" id="A0A6F9D7C5"/>
<feature type="domain" description="DH" evidence="3">
    <location>
        <begin position="7"/>
        <end position="193"/>
    </location>
</feature>
<protein>
    <submittedName>
        <fullName evidence="4">Rho guanine nucleotide exchange factor 26-like</fullName>
    </submittedName>
</protein>
<sequence>MSSKERKRQESMFELISSESSYLRSLNVLINYFMASEELRASVTNTEFHHLFSNVEAVRRTSRQFYHSLTKRRKASSVSMHDVCDIILEHVTAGDFEPYVTYCSNESYQQRALQRLMDNNPAFLKILRQLEGGEECAGLPLHSFLLLPMQRITRLPLLVDTIFQRCDVSMPQYDVASRALRETTNLVKKCNERAKSLERTEQMIQLQHQLDFKSTRSFALISPSRFLVKQGVLTRTQDESVLGFRRVARQDVCLFLFNDVLLIAKKKSDDAYTVTDYFTKERLRSRDVINDPVGFILVVEQNQENQRTEMRFEADKPSTKSRWMAVLRHQPVPYNKISNSNLQVSGRDKCSYFSVQKILGC</sequence>